<evidence type="ECO:0000256" key="1">
    <source>
        <dbReference type="SAM" id="MobiDB-lite"/>
    </source>
</evidence>
<feature type="region of interest" description="Disordered" evidence="1">
    <location>
        <begin position="35"/>
        <end position="72"/>
    </location>
</feature>
<dbReference type="InterPro" id="IPR041374">
    <property type="entry name" value="BaeRF_family12"/>
</dbReference>
<proteinExistence type="predicted"/>
<dbReference type="EMBL" id="CP098401">
    <property type="protein sequence ID" value="URW76383.1"/>
    <property type="molecule type" value="Genomic_DNA"/>
</dbReference>
<dbReference type="Pfam" id="PF18856">
    <property type="entry name" value="baeRF_family12"/>
    <property type="match status" value="1"/>
</dbReference>
<gene>
    <name evidence="2" type="ORF">M9980_03945</name>
</gene>
<protein>
    <submittedName>
        <fullName evidence="2">Host attachment family protein</fullName>
    </submittedName>
</protein>
<feature type="compositionally biased region" description="Gly residues" evidence="1">
    <location>
        <begin position="59"/>
        <end position="71"/>
    </location>
</feature>
<evidence type="ECO:0000313" key="2">
    <source>
        <dbReference type="EMBL" id="URW76383.1"/>
    </source>
</evidence>
<keyword evidence="3" id="KW-1185">Reference proteome</keyword>
<name>A0ABY4TVM0_9SPHN</name>
<evidence type="ECO:0000313" key="3">
    <source>
        <dbReference type="Proteomes" id="UP001055580"/>
    </source>
</evidence>
<dbReference type="RefSeq" id="WP_250753564.1">
    <property type="nucleotide sequence ID" value="NZ_CP098401.1"/>
</dbReference>
<sequence>MRIPHKAVVVVADGRKLLLLRNEGDGLAPNLQVEHAEEQSNPSDGEQKTDQAGRAASTRGGGGFAAGGGTMGEVDFHQQEEDRFAADTAAMLKKRALDNDFEKLIIIAPPRTLGELRKHYHKEVSDRLLGELSKDLTGHPIADIEKALTAAE</sequence>
<accession>A0ABY4TVM0</accession>
<dbReference type="Proteomes" id="UP001055580">
    <property type="component" value="Chromosome"/>
</dbReference>
<organism evidence="2 3">
    <name type="scientific">Sphingomonas donggukensis</name>
    <dbReference type="NCBI Taxonomy" id="2949093"/>
    <lineage>
        <taxon>Bacteria</taxon>
        <taxon>Pseudomonadati</taxon>
        <taxon>Pseudomonadota</taxon>
        <taxon>Alphaproteobacteria</taxon>
        <taxon>Sphingomonadales</taxon>
        <taxon>Sphingomonadaceae</taxon>
        <taxon>Sphingomonas</taxon>
    </lineage>
</organism>
<reference evidence="2" key="1">
    <citation type="submission" date="2022-05" db="EMBL/GenBank/DDBJ databases">
        <title>Sphingomonas sp. strain RMG20 Genome sequencing and assembly.</title>
        <authorList>
            <person name="Kim I."/>
        </authorList>
    </citation>
    <scope>NUCLEOTIDE SEQUENCE</scope>
    <source>
        <strain evidence="2">RMG20</strain>
    </source>
</reference>